<dbReference type="EMBL" id="FOOU01000012">
    <property type="protein sequence ID" value="SFG72491.1"/>
    <property type="molecule type" value="Genomic_DNA"/>
</dbReference>
<feature type="compositionally biased region" description="Polar residues" evidence="1">
    <location>
        <begin position="59"/>
        <end position="74"/>
    </location>
</feature>
<name>A0A1I2UCS4_9GAMM</name>
<sequence>MCSSPKGKNTSTSRNRYHPTGSTQLSTEQYGSFAQVANSALQRREARQALKQLRENAATGRNGTKQQTSPPSSSLYSIIKEKLQVLLRWLDLSAK</sequence>
<dbReference type="RefSeq" id="WP_090729078.1">
    <property type="nucleotide sequence ID" value="NZ_FOOU01000012.1"/>
</dbReference>
<feature type="region of interest" description="Disordered" evidence="1">
    <location>
        <begin position="41"/>
        <end position="74"/>
    </location>
</feature>
<protein>
    <submittedName>
        <fullName evidence="2">Uncharacterized protein</fullName>
    </submittedName>
</protein>
<dbReference type="AlphaFoldDB" id="A0A1I2UCS4"/>
<proteinExistence type="predicted"/>
<evidence type="ECO:0000256" key="1">
    <source>
        <dbReference type="SAM" id="MobiDB-lite"/>
    </source>
</evidence>
<dbReference type="STRING" id="1045558.SAMN05216175_11222"/>
<evidence type="ECO:0000313" key="2">
    <source>
        <dbReference type="EMBL" id="SFG72491.1"/>
    </source>
</evidence>
<evidence type="ECO:0000313" key="3">
    <source>
        <dbReference type="Proteomes" id="UP000198623"/>
    </source>
</evidence>
<feature type="compositionally biased region" description="Basic and acidic residues" evidence="1">
    <location>
        <begin position="42"/>
        <end position="54"/>
    </location>
</feature>
<feature type="region of interest" description="Disordered" evidence="1">
    <location>
        <begin position="1"/>
        <end position="29"/>
    </location>
</feature>
<dbReference type="OrthoDB" id="9953896at2"/>
<gene>
    <name evidence="2" type="ORF">SAMN05216175_11222</name>
</gene>
<accession>A0A1I2UCS4</accession>
<reference evidence="3" key="1">
    <citation type="submission" date="2016-10" db="EMBL/GenBank/DDBJ databases">
        <authorList>
            <person name="Varghese N."/>
            <person name="Submissions S."/>
        </authorList>
    </citation>
    <scope>NUCLEOTIDE SEQUENCE [LARGE SCALE GENOMIC DNA]</scope>
    <source>
        <strain evidence="3">CGMCC 1.10971</strain>
    </source>
</reference>
<organism evidence="2 3">
    <name type="scientific">Neptunomonas qingdaonensis</name>
    <dbReference type="NCBI Taxonomy" id="1045558"/>
    <lineage>
        <taxon>Bacteria</taxon>
        <taxon>Pseudomonadati</taxon>
        <taxon>Pseudomonadota</taxon>
        <taxon>Gammaproteobacteria</taxon>
        <taxon>Oceanospirillales</taxon>
        <taxon>Oceanospirillaceae</taxon>
        <taxon>Neptunomonas</taxon>
    </lineage>
</organism>
<keyword evidence="3" id="KW-1185">Reference proteome</keyword>
<dbReference type="Proteomes" id="UP000198623">
    <property type="component" value="Unassembled WGS sequence"/>
</dbReference>